<name>A0A8J3VM36_9ACTN</name>
<accession>A0A8J3VM36</accession>
<gene>
    <name evidence="2" type="ORF">Rhe02_88630</name>
</gene>
<sequence length="228" mass="23981">MLSAGLAACLGFAALAGHGGGSSAASAVERTQASGTQIALAAETEHGRAESDKIVTRSLQAREAIEAESKPKQETPAAPAAPKQVAPVAGLDQTQMNNAKKIVDTAKKMGLGKDAQTIAVATALQESQLYNLASTYYPESYEYTNEGEGSDHDSVGLFQQRPQSGWGTVKNLLKPEYAAEQFLSALIQVPGWQNMALTYAAQAVQVSAFPEAYAKHEGRATEIVNALN</sequence>
<comment type="caution">
    <text evidence="2">The sequence shown here is derived from an EMBL/GenBank/DDBJ whole genome shotgun (WGS) entry which is preliminary data.</text>
</comment>
<organism evidence="2 3">
    <name type="scientific">Rhizocola hellebori</name>
    <dbReference type="NCBI Taxonomy" id="1392758"/>
    <lineage>
        <taxon>Bacteria</taxon>
        <taxon>Bacillati</taxon>
        <taxon>Actinomycetota</taxon>
        <taxon>Actinomycetes</taxon>
        <taxon>Micromonosporales</taxon>
        <taxon>Micromonosporaceae</taxon>
        <taxon>Rhizocola</taxon>
    </lineage>
</organism>
<evidence type="ECO:0000313" key="2">
    <source>
        <dbReference type="EMBL" id="GIH10796.1"/>
    </source>
</evidence>
<evidence type="ECO:0000313" key="3">
    <source>
        <dbReference type="Proteomes" id="UP000612899"/>
    </source>
</evidence>
<reference evidence="2" key="1">
    <citation type="submission" date="2021-01" db="EMBL/GenBank/DDBJ databases">
        <title>Whole genome shotgun sequence of Rhizocola hellebori NBRC 109834.</title>
        <authorList>
            <person name="Komaki H."/>
            <person name="Tamura T."/>
        </authorList>
    </citation>
    <scope>NUCLEOTIDE SEQUENCE</scope>
    <source>
        <strain evidence="2">NBRC 109834</strain>
    </source>
</reference>
<proteinExistence type="predicted"/>
<keyword evidence="3" id="KW-1185">Reference proteome</keyword>
<protein>
    <submittedName>
        <fullName evidence="2">Uncharacterized protein</fullName>
    </submittedName>
</protein>
<dbReference type="Proteomes" id="UP000612899">
    <property type="component" value="Unassembled WGS sequence"/>
</dbReference>
<feature type="region of interest" description="Disordered" evidence="1">
    <location>
        <begin position="66"/>
        <end position="92"/>
    </location>
</feature>
<dbReference type="AlphaFoldDB" id="A0A8J3VM36"/>
<evidence type="ECO:0000256" key="1">
    <source>
        <dbReference type="SAM" id="MobiDB-lite"/>
    </source>
</evidence>
<dbReference type="EMBL" id="BONY01000106">
    <property type="protein sequence ID" value="GIH10796.1"/>
    <property type="molecule type" value="Genomic_DNA"/>
</dbReference>
<feature type="compositionally biased region" description="Low complexity" evidence="1">
    <location>
        <begin position="76"/>
        <end position="89"/>
    </location>
</feature>